<proteinExistence type="predicted"/>
<name>A0A1Y1II35_KLENI</name>
<organism evidence="2 3">
    <name type="scientific">Klebsormidium nitens</name>
    <name type="common">Green alga</name>
    <name type="synonym">Ulothrix nitens</name>
    <dbReference type="NCBI Taxonomy" id="105231"/>
    <lineage>
        <taxon>Eukaryota</taxon>
        <taxon>Viridiplantae</taxon>
        <taxon>Streptophyta</taxon>
        <taxon>Klebsormidiophyceae</taxon>
        <taxon>Klebsormidiales</taxon>
        <taxon>Klebsormidiaceae</taxon>
        <taxon>Klebsormidium</taxon>
    </lineage>
</organism>
<dbReference type="AlphaFoldDB" id="A0A1Y1II35"/>
<accession>A0A1Y1II35</accession>
<keyword evidence="3" id="KW-1185">Reference proteome</keyword>
<sequence>MFHRAPGQYSADFDWSGAHTDDYACLATLTPNGHTNHRGVEGSAGKPSSKESGHRSSQCGGVSKCRFSGIATAPCFSWHCIPPWFEEPDCAVPQVYYSGSRGM</sequence>
<reference evidence="2 3" key="1">
    <citation type="journal article" date="2014" name="Nat. Commun.">
        <title>Klebsormidium flaccidum genome reveals primary factors for plant terrestrial adaptation.</title>
        <authorList>
            <person name="Hori K."/>
            <person name="Maruyama F."/>
            <person name="Fujisawa T."/>
            <person name="Togashi T."/>
            <person name="Yamamoto N."/>
            <person name="Seo M."/>
            <person name="Sato S."/>
            <person name="Yamada T."/>
            <person name="Mori H."/>
            <person name="Tajima N."/>
            <person name="Moriyama T."/>
            <person name="Ikeuchi M."/>
            <person name="Watanabe M."/>
            <person name="Wada H."/>
            <person name="Kobayashi K."/>
            <person name="Saito M."/>
            <person name="Masuda T."/>
            <person name="Sasaki-Sekimoto Y."/>
            <person name="Mashiguchi K."/>
            <person name="Awai K."/>
            <person name="Shimojima M."/>
            <person name="Masuda S."/>
            <person name="Iwai M."/>
            <person name="Nobusawa T."/>
            <person name="Narise T."/>
            <person name="Kondo S."/>
            <person name="Saito H."/>
            <person name="Sato R."/>
            <person name="Murakawa M."/>
            <person name="Ihara Y."/>
            <person name="Oshima-Yamada Y."/>
            <person name="Ohtaka K."/>
            <person name="Satoh M."/>
            <person name="Sonobe K."/>
            <person name="Ishii M."/>
            <person name="Ohtani R."/>
            <person name="Kanamori-Sato M."/>
            <person name="Honoki R."/>
            <person name="Miyazaki D."/>
            <person name="Mochizuki H."/>
            <person name="Umetsu J."/>
            <person name="Higashi K."/>
            <person name="Shibata D."/>
            <person name="Kamiya Y."/>
            <person name="Sato N."/>
            <person name="Nakamura Y."/>
            <person name="Tabata S."/>
            <person name="Ida S."/>
            <person name="Kurokawa K."/>
            <person name="Ohta H."/>
        </authorList>
    </citation>
    <scope>NUCLEOTIDE SEQUENCE [LARGE SCALE GENOMIC DNA]</scope>
    <source>
        <strain evidence="2 3">NIES-2285</strain>
    </source>
</reference>
<evidence type="ECO:0000313" key="3">
    <source>
        <dbReference type="Proteomes" id="UP000054558"/>
    </source>
</evidence>
<dbReference type="EMBL" id="DF237602">
    <property type="protein sequence ID" value="GAQ90545.1"/>
    <property type="molecule type" value="Genomic_DNA"/>
</dbReference>
<feature type="region of interest" description="Disordered" evidence="1">
    <location>
        <begin position="33"/>
        <end position="61"/>
    </location>
</feature>
<evidence type="ECO:0000256" key="1">
    <source>
        <dbReference type="SAM" id="MobiDB-lite"/>
    </source>
</evidence>
<evidence type="ECO:0000313" key="2">
    <source>
        <dbReference type="EMBL" id="GAQ90545.1"/>
    </source>
</evidence>
<gene>
    <name evidence="2" type="ORF">KFL_006530115</name>
</gene>
<dbReference type="Proteomes" id="UP000054558">
    <property type="component" value="Unassembled WGS sequence"/>
</dbReference>
<protein>
    <submittedName>
        <fullName evidence="2">Uncharacterized protein</fullName>
    </submittedName>
</protein>